<dbReference type="SUPFAM" id="SSF52540">
    <property type="entry name" value="P-loop containing nucleoside triphosphate hydrolases"/>
    <property type="match status" value="1"/>
</dbReference>
<dbReference type="InterPro" id="IPR027417">
    <property type="entry name" value="P-loop_NTPase"/>
</dbReference>
<comment type="similarity">
    <text evidence="1">Belongs to the AfsR/DnrI/RedD regulatory family.</text>
</comment>
<evidence type="ECO:0000256" key="3">
    <source>
        <dbReference type="ARBA" id="ARBA00023125"/>
    </source>
</evidence>
<protein>
    <submittedName>
        <fullName evidence="8">SARP family transcriptional regulator</fullName>
    </submittedName>
</protein>
<name>A0A8J3Q4B4_9ACTN</name>
<keyword evidence="9" id="KW-1185">Reference proteome</keyword>
<dbReference type="GO" id="GO:0003677">
    <property type="term" value="F:DNA binding"/>
    <property type="evidence" value="ECO:0007669"/>
    <property type="project" value="UniProtKB-UniRule"/>
</dbReference>
<dbReference type="PROSITE" id="PS51755">
    <property type="entry name" value="OMPR_PHOB"/>
    <property type="match status" value="1"/>
</dbReference>
<gene>
    <name evidence="8" type="ORF">Rhe02_17600</name>
</gene>
<evidence type="ECO:0000256" key="1">
    <source>
        <dbReference type="ARBA" id="ARBA00005820"/>
    </source>
</evidence>
<dbReference type="Gene3D" id="1.10.10.10">
    <property type="entry name" value="Winged helix-like DNA-binding domain superfamily/Winged helix DNA-binding domain"/>
    <property type="match status" value="1"/>
</dbReference>
<keyword evidence="3 6" id="KW-0238">DNA-binding</keyword>
<dbReference type="InterPro" id="IPR051677">
    <property type="entry name" value="AfsR-DnrI-RedD_regulator"/>
</dbReference>
<proteinExistence type="inferred from homology"/>
<dbReference type="SMART" id="SM01043">
    <property type="entry name" value="BTAD"/>
    <property type="match status" value="1"/>
</dbReference>
<evidence type="ECO:0000256" key="6">
    <source>
        <dbReference type="PROSITE-ProRule" id="PRU01091"/>
    </source>
</evidence>
<evidence type="ECO:0000256" key="2">
    <source>
        <dbReference type="ARBA" id="ARBA00023015"/>
    </source>
</evidence>
<keyword evidence="5" id="KW-0802">TPR repeat</keyword>
<dbReference type="Proteomes" id="UP000612899">
    <property type="component" value="Unassembled WGS sequence"/>
</dbReference>
<dbReference type="GO" id="GO:0000160">
    <property type="term" value="P:phosphorelay signal transduction system"/>
    <property type="evidence" value="ECO:0007669"/>
    <property type="project" value="InterPro"/>
</dbReference>
<dbReference type="InterPro" id="IPR001867">
    <property type="entry name" value="OmpR/PhoB-type_DNA-bd"/>
</dbReference>
<dbReference type="Gene3D" id="1.25.40.10">
    <property type="entry name" value="Tetratricopeptide repeat domain"/>
    <property type="match status" value="3"/>
</dbReference>
<keyword evidence="4" id="KW-0804">Transcription</keyword>
<dbReference type="AlphaFoldDB" id="A0A8J3Q4B4"/>
<evidence type="ECO:0000256" key="5">
    <source>
        <dbReference type="PROSITE-ProRule" id="PRU00339"/>
    </source>
</evidence>
<dbReference type="PRINTS" id="PR00364">
    <property type="entry name" value="DISEASERSIST"/>
</dbReference>
<dbReference type="Pfam" id="PF03704">
    <property type="entry name" value="BTAD"/>
    <property type="match status" value="1"/>
</dbReference>
<evidence type="ECO:0000313" key="8">
    <source>
        <dbReference type="EMBL" id="GIH03693.1"/>
    </source>
</evidence>
<dbReference type="CDD" id="cd15831">
    <property type="entry name" value="BTAD"/>
    <property type="match status" value="1"/>
</dbReference>
<dbReference type="InterPro" id="IPR005158">
    <property type="entry name" value="BTAD"/>
</dbReference>
<dbReference type="PROSITE" id="PS50005">
    <property type="entry name" value="TPR"/>
    <property type="match status" value="1"/>
</dbReference>
<dbReference type="InterPro" id="IPR036388">
    <property type="entry name" value="WH-like_DNA-bd_sf"/>
</dbReference>
<dbReference type="SUPFAM" id="SSF48452">
    <property type="entry name" value="TPR-like"/>
    <property type="match status" value="3"/>
</dbReference>
<feature type="domain" description="OmpR/PhoB-type" evidence="7">
    <location>
        <begin position="1"/>
        <end position="102"/>
    </location>
</feature>
<dbReference type="GO" id="GO:0043531">
    <property type="term" value="F:ADP binding"/>
    <property type="evidence" value="ECO:0007669"/>
    <property type="project" value="InterPro"/>
</dbReference>
<feature type="DNA-binding region" description="OmpR/PhoB-type" evidence="6">
    <location>
        <begin position="1"/>
        <end position="102"/>
    </location>
</feature>
<comment type="caution">
    <text evidence="8">The sequence shown here is derived from an EMBL/GenBank/DDBJ whole genome shotgun (WGS) entry which is preliminary data.</text>
</comment>
<evidence type="ECO:0000256" key="4">
    <source>
        <dbReference type="ARBA" id="ARBA00023163"/>
    </source>
</evidence>
<dbReference type="SUPFAM" id="SSF46894">
    <property type="entry name" value="C-terminal effector domain of the bipartite response regulators"/>
    <property type="match status" value="1"/>
</dbReference>
<dbReference type="Gene3D" id="3.40.50.300">
    <property type="entry name" value="P-loop containing nucleotide triphosphate hydrolases"/>
    <property type="match status" value="1"/>
</dbReference>
<organism evidence="8 9">
    <name type="scientific">Rhizocola hellebori</name>
    <dbReference type="NCBI Taxonomy" id="1392758"/>
    <lineage>
        <taxon>Bacteria</taxon>
        <taxon>Bacillati</taxon>
        <taxon>Actinomycetota</taxon>
        <taxon>Actinomycetes</taxon>
        <taxon>Micromonosporales</taxon>
        <taxon>Micromonosporaceae</taxon>
        <taxon>Rhizocola</taxon>
    </lineage>
</organism>
<sequence>MRAAGIEFRVFGPVRMCVAGADVALGPVKQLCLMTSLVLEPGTVVPLGVLIDRVWGPALPSDATGALATYASRLRRLIAAACAEHSDAVVIHHLAGGYRLDCDPEAIDLHRARRLVRLGRQADSDELALAYLSQALDLTADLPLSGLTGSWATHVRDQLVRERLDIALERFDIELRLGRCTEIVPELLDLAAQHPLAEHVLSALMRALCAAGRPAEALDHYAQLRGRLAEELGCEPAPQLQDLFRGILRQAPELFATTTVEAAQALVPAVASPRGAWPVPAQLPIDARGFAGRHRELEQLTQLAESAAGPGLVAITGMAGIGKSALAVHWAHRIPDRFPDGQLYVNLRGFDPAGRPVEPAAAVRGFLDALGLQPGRVPADAEAQYALYRSLLAGRRMLVLLDNASDAEQVRPLLPGAGGAMVLITSRNRLTPLVATEGAHPLSLDLLSTEDSRKLLAARLGAARVAAEPDAVDTIIGDCARLPLALAIAAARAAQSDGLPLAALAADIHDTGRRLDTLDGGDPASQVRAVLSWSYATLSPPAARLFRLLGHHPGPDISAAATSSLAGCPPGQAVPLLIELTRASLIAEHTPGRFLWHDLLRAYATELAAQDPEPERRAALIRLLDHYTHTADTAARLLYPQRSAPSIAQPQSGISPEGLADPGQALTWFTAEHAVLMAAVDHAVANGFDFHVWQLAWALDDFLDRRGHWHDKVAVQQAAVAAAGRLADPSAQARAHRLLAVSHTRLGRFDDADAHLQHALDLTTQTGDLTGQAATHHHHAMLRDRQGRYSEGLDHARQALELYSAAGSQRGQALGLNAVGWAHARLGDHQQALIDCKQALALHEALGEHYGQASTWDSLGYAYDHLGQHSEAVTCYDHALELYVSLGHRHGEADTLSRLGDSHYSAGNPRGAQTAWQQALTVFDELEHPNADQLRTKLATLDRPPNAHLR</sequence>
<evidence type="ECO:0000259" key="7">
    <source>
        <dbReference type="PROSITE" id="PS51755"/>
    </source>
</evidence>
<dbReference type="PANTHER" id="PTHR35807:SF1">
    <property type="entry name" value="TRANSCRIPTIONAL REGULATOR REDD"/>
    <property type="match status" value="1"/>
</dbReference>
<dbReference type="SMART" id="SM00028">
    <property type="entry name" value="TPR"/>
    <property type="match status" value="5"/>
</dbReference>
<dbReference type="InterPro" id="IPR011990">
    <property type="entry name" value="TPR-like_helical_dom_sf"/>
</dbReference>
<dbReference type="InterPro" id="IPR016032">
    <property type="entry name" value="Sig_transdc_resp-reg_C-effctor"/>
</dbReference>
<reference evidence="8" key="1">
    <citation type="submission" date="2021-01" db="EMBL/GenBank/DDBJ databases">
        <title>Whole genome shotgun sequence of Rhizocola hellebori NBRC 109834.</title>
        <authorList>
            <person name="Komaki H."/>
            <person name="Tamura T."/>
        </authorList>
    </citation>
    <scope>NUCLEOTIDE SEQUENCE</scope>
    <source>
        <strain evidence="8">NBRC 109834</strain>
    </source>
</reference>
<dbReference type="GO" id="GO:0006355">
    <property type="term" value="P:regulation of DNA-templated transcription"/>
    <property type="evidence" value="ECO:0007669"/>
    <property type="project" value="InterPro"/>
</dbReference>
<dbReference type="Pfam" id="PF00931">
    <property type="entry name" value="NB-ARC"/>
    <property type="match status" value="1"/>
</dbReference>
<dbReference type="PANTHER" id="PTHR35807">
    <property type="entry name" value="TRANSCRIPTIONAL REGULATOR REDD-RELATED"/>
    <property type="match status" value="1"/>
</dbReference>
<keyword evidence="2" id="KW-0805">Transcription regulation</keyword>
<accession>A0A8J3Q4B4</accession>
<dbReference type="InterPro" id="IPR002182">
    <property type="entry name" value="NB-ARC"/>
</dbReference>
<dbReference type="EMBL" id="BONY01000009">
    <property type="protein sequence ID" value="GIH03693.1"/>
    <property type="molecule type" value="Genomic_DNA"/>
</dbReference>
<evidence type="ECO:0000313" key="9">
    <source>
        <dbReference type="Proteomes" id="UP000612899"/>
    </source>
</evidence>
<feature type="repeat" description="TPR" evidence="5">
    <location>
        <begin position="853"/>
        <end position="886"/>
    </location>
</feature>
<dbReference type="InterPro" id="IPR019734">
    <property type="entry name" value="TPR_rpt"/>
</dbReference>
<dbReference type="SMART" id="SM00862">
    <property type="entry name" value="Trans_reg_C"/>
    <property type="match status" value="1"/>
</dbReference>
<dbReference type="Pfam" id="PF13424">
    <property type="entry name" value="TPR_12"/>
    <property type="match status" value="2"/>
</dbReference>